<dbReference type="PANTHER" id="PTHR11339:SF384">
    <property type="entry name" value="MUCIN-2"/>
    <property type="match status" value="1"/>
</dbReference>
<evidence type="ECO:0000256" key="1">
    <source>
        <dbReference type="ARBA" id="ARBA00004613"/>
    </source>
</evidence>
<reference evidence="6" key="1">
    <citation type="submission" date="2025-08" db="UniProtKB">
        <authorList>
            <consortium name="Ensembl"/>
        </authorList>
    </citation>
    <scope>IDENTIFICATION</scope>
</reference>
<evidence type="ECO:0000256" key="2">
    <source>
        <dbReference type="ARBA" id="ARBA00022525"/>
    </source>
</evidence>
<dbReference type="AlphaFoldDB" id="A0A8C0UGG1"/>
<feature type="disulfide bond" evidence="4">
    <location>
        <begin position="25"/>
        <end position="79"/>
    </location>
</feature>
<dbReference type="InterPro" id="IPR006207">
    <property type="entry name" value="Cys_knot_C"/>
</dbReference>
<dbReference type="InterPro" id="IPR006208">
    <property type="entry name" value="Glyco_hormone_CN"/>
</dbReference>
<dbReference type="Proteomes" id="UP000694410">
    <property type="component" value="Unplaced"/>
</dbReference>
<feature type="disulfide bond" evidence="4">
    <location>
        <begin position="29"/>
        <end position="81"/>
    </location>
</feature>
<feature type="domain" description="CTCK" evidence="5">
    <location>
        <begin position="1"/>
        <end position="87"/>
    </location>
</feature>
<sequence length="110" mass="12372">MKHNMTTVINYNGCVSPAPVEITYCEGSCDAYSRYSQMTNTMVHKCSCCQEIKTSKRKVTLMCSDGTSLEHSYTYVEKCSCVGAECITQDNTQQETQQIKTSQEQTNIKN</sequence>
<dbReference type="Gene3D" id="2.10.90.10">
    <property type="entry name" value="Cystine-knot cytokines"/>
    <property type="match status" value="1"/>
</dbReference>
<dbReference type="PROSITE" id="PS01185">
    <property type="entry name" value="CTCK_1"/>
    <property type="match status" value="1"/>
</dbReference>
<name>A0A8C0UGG1_CYACU</name>
<proteinExistence type="predicted"/>
<feature type="disulfide bond" evidence="4">
    <location>
        <begin position="14"/>
        <end position="63"/>
    </location>
</feature>
<protein>
    <recommendedName>
        <fullName evidence="5">CTCK domain-containing protein</fullName>
    </recommendedName>
</protein>
<dbReference type="Ensembl" id="ENSCCET00000012730.1">
    <property type="protein sequence ID" value="ENSCCEP00000007969.1"/>
    <property type="gene ID" value="ENSCCEG00000008304.1"/>
</dbReference>
<comment type="caution">
    <text evidence="4">Lacks conserved residue(s) required for the propagation of feature annotation.</text>
</comment>
<keyword evidence="7" id="KW-1185">Reference proteome</keyword>
<evidence type="ECO:0000256" key="3">
    <source>
        <dbReference type="ARBA" id="ARBA00023157"/>
    </source>
</evidence>
<dbReference type="GO" id="GO:0005576">
    <property type="term" value="C:extracellular region"/>
    <property type="evidence" value="ECO:0007669"/>
    <property type="project" value="UniProtKB-SubCell"/>
</dbReference>
<accession>A0A8C0UGG1</accession>
<evidence type="ECO:0000259" key="5">
    <source>
        <dbReference type="PROSITE" id="PS01225"/>
    </source>
</evidence>
<comment type="subcellular location">
    <subcellularLocation>
        <location evidence="1">Secreted</location>
    </subcellularLocation>
</comment>
<dbReference type="InterPro" id="IPR029034">
    <property type="entry name" value="Cystine-knot_cytokine"/>
</dbReference>
<dbReference type="SMART" id="SM00041">
    <property type="entry name" value="CT"/>
    <property type="match status" value="1"/>
</dbReference>
<evidence type="ECO:0000313" key="7">
    <source>
        <dbReference type="Proteomes" id="UP000694410"/>
    </source>
</evidence>
<dbReference type="PROSITE" id="PS01225">
    <property type="entry name" value="CTCK_2"/>
    <property type="match status" value="1"/>
</dbReference>
<evidence type="ECO:0000256" key="4">
    <source>
        <dbReference type="PROSITE-ProRule" id="PRU00039"/>
    </source>
</evidence>
<reference evidence="6" key="2">
    <citation type="submission" date="2025-09" db="UniProtKB">
        <authorList>
            <consortium name="Ensembl"/>
        </authorList>
    </citation>
    <scope>IDENTIFICATION</scope>
</reference>
<dbReference type="InterPro" id="IPR050780">
    <property type="entry name" value="Mucin_vWF_Thrombospondin_sf"/>
</dbReference>
<keyword evidence="3 4" id="KW-1015">Disulfide bond</keyword>
<organism evidence="6 7">
    <name type="scientific">Cyanistes caeruleus</name>
    <name type="common">Eurasian blue tit</name>
    <name type="synonym">Parus caeruleus</name>
    <dbReference type="NCBI Taxonomy" id="156563"/>
    <lineage>
        <taxon>Eukaryota</taxon>
        <taxon>Metazoa</taxon>
        <taxon>Chordata</taxon>
        <taxon>Craniata</taxon>
        <taxon>Vertebrata</taxon>
        <taxon>Euteleostomi</taxon>
        <taxon>Archelosauria</taxon>
        <taxon>Archosauria</taxon>
        <taxon>Dinosauria</taxon>
        <taxon>Saurischia</taxon>
        <taxon>Theropoda</taxon>
        <taxon>Coelurosauria</taxon>
        <taxon>Aves</taxon>
        <taxon>Neognathae</taxon>
        <taxon>Neoaves</taxon>
        <taxon>Telluraves</taxon>
        <taxon>Australaves</taxon>
        <taxon>Passeriformes</taxon>
        <taxon>Paridae</taxon>
        <taxon>Cyanistes</taxon>
    </lineage>
</organism>
<keyword evidence="2" id="KW-0964">Secreted</keyword>
<evidence type="ECO:0000313" key="6">
    <source>
        <dbReference type="Ensembl" id="ENSCCEP00000007969.1"/>
    </source>
</evidence>
<dbReference type="Pfam" id="PF00007">
    <property type="entry name" value="Cys_knot"/>
    <property type="match status" value="1"/>
</dbReference>
<dbReference type="PANTHER" id="PTHR11339">
    <property type="entry name" value="EXTRACELLULAR MATRIX GLYCOPROTEIN RELATED"/>
    <property type="match status" value="1"/>
</dbReference>